<evidence type="ECO:0000259" key="5">
    <source>
        <dbReference type="PROSITE" id="PS51387"/>
    </source>
</evidence>
<dbReference type="STRING" id="442562.Rumeso_00549"/>
<dbReference type="PROSITE" id="PS51387">
    <property type="entry name" value="FAD_PCMH"/>
    <property type="match status" value="1"/>
</dbReference>
<evidence type="ECO:0000313" key="7">
    <source>
        <dbReference type="Proteomes" id="UP000019666"/>
    </source>
</evidence>
<dbReference type="EMBL" id="AOSK01000021">
    <property type="protein sequence ID" value="EYD77822.1"/>
    <property type="molecule type" value="Genomic_DNA"/>
</dbReference>
<dbReference type="Pfam" id="PF01565">
    <property type="entry name" value="FAD_binding_4"/>
    <property type="match status" value="1"/>
</dbReference>
<comment type="caution">
    <text evidence="6">The sequence shown here is derived from an EMBL/GenBank/DDBJ whole genome shotgun (WGS) entry which is preliminary data.</text>
</comment>
<dbReference type="AlphaFoldDB" id="A0A017HTI1"/>
<dbReference type="FunFam" id="1.10.45.10:FF:000001">
    <property type="entry name" value="D-lactate dehydrogenase mitochondrial"/>
    <property type="match status" value="1"/>
</dbReference>
<keyword evidence="3" id="KW-0285">Flavoprotein</keyword>
<accession>A0A017HTI1</accession>
<keyword evidence="7" id="KW-1185">Reference proteome</keyword>
<reference evidence="6 7" key="1">
    <citation type="submission" date="2013-02" db="EMBL/GenBank/DDBJ databases">
        <authorList>
            <person name="Fiebig A."/>
            <person name="Goeker M."/>
            <person name="Klenk H.-P.P."/>
        </authorList>
    </citation>
    <scope>NUCLEOTIDE SEQUENCE [LARGE SCALE GENOMIC DNA]</scope>
    <source>
        <strain evidence="6 7">DSM 19309</strain>
    </source>
</reference>
<dbReference type="InterPro" id="IPR051264">
    <property type="entry name" value="FAD-oxidored/transferase_4"/>
</dbReference>
<gene>
    <name evidence="6" type="ORF">Rumeso_00549</name>
</gene>
<dbReference type="Gene3D" id="3.30.70.2740">
    <property type="match status" value="1"/>
</dbReference>
<dbReference type="PANTHER" id="PTHR43716">
    <property type="entry name" value="D-2-HYDROXYGLUTARATE DEHYDROGENASE, MITOCHONDRIAL"/>
    <property type="match status" value="1"/>
</dbReference>
<dbReference type="InterPro" id="IPR016171">
    <property type="entry name" value="Vanillyl_alc_oxidase_C-sub2"/>
</dbReference>
<organism evidence="6 7">
    <name type="scientific">Rubellimicrobium mesophilum DSM 19309</name>
    <dbReference type="NCBI Taxonomy" id="442562"/>
    <lineage>
        <taxon>Bacteria</taxon>
        <taxon>Pseudomonadati</taxon>
        <taxon>Pseudomonadota</taxon>
        <taxon>Alphaproteobacteria</taxon>
        <taxon>Rhodobacterales</taxon>
        <taxon>Roseobacteraceae</taxon>
        <taxon>Rubellimicrobium</taxon>
    </lineage>
</organism>
<dbReference type="SUPFAM" id="SSF55103">
    <property type="entry name" value="FAD-linked oxidases, C-terminal domain"/>
    <property type="match status" value="1"/>
</dbReference>
<dbReference type="Gene3D" id="3.30.465.10">
    <property type="match status" value="1"/>
</dbReference>
<evidence type="ECO:0000256" key="1">
    <source>
        <dbReference type="ARBA" id="ARBA00001974"/>
    </source>
</evidence>
<dbReference type="GO" id="GO:0022904">
    <property type="term" value="P:respiratory electron transport chain"/>
    <property type="evidence" value="ECO:0007669"/>
    <property type="project" value="TreeGrafter"/>
</dbReference>
<comment type="similarity">
    <text evidence="2">Belongs to the FAD-binding oxidoreductase/transferase type 4 family.</text>
</comment>
<dbReference type="Gene3D" id="1.10.45.10">
    <property type="entry name" value="Vanillyl-alcohol Oxidase, Chain A, domain 4"/>
    <property type="match status" value="1"/>
</dbReference>
<sequence length="477" mass="50275">MGAMTLQPATPAFLDSLRDRLPPSAFREAEERHLSEPRGRFRGTGLLLAPGSTEEVAAILRACFDARVPVVPHSGGTGLVGGQVMAEGPAPVILSLARMDRVRAVHPSESVLVAEAGVILADVHREAERAGRMFPLSLASEGSARIGGLLATNAGGTAVLRHGNARALCLGVEAVTAQGEVWHGLTRLRKDNAGYDLRDLLIGSEGTLGVITAAALRLVQPPSRVGVALLAVPSPAVALELLALAQGRYGDTVQGFELMGRMGFVFLAETGLGASPLSPVPDWTVLVELGLPEGLEPQAALERIFEEGMERGLVTDGVLAASEAQATALWELRERIPEANRKIGAVSSHDISLPLSEIPAFIPEAEAALARLGPFRVNCFGHLGDGNLHFNVFPPSGVARAEFDPVRGRVKELVHDLVHARGGSVAAEHGVGRLKVGDLERYGDPVKLSMMRAVKQALDPRGILNPGAVLRAQGNRP</sequence>
<protein>
    <submittedName>
        <fullName evidence="6">D-2-hydroxyglutarate dehydrogenase</fullName>
    </submittedName>
</protein>
<dbReference type="GO" id="GO:0003824">
    <property type="term" value="F:catalytic activity"/>
    <property type="evidence" value="ECO:0007669"/>
    <property type="project" value="InterPro"/>
</dbReference>
<comment type="cofactor">
    <cofactor evidence="1">
        <name>FAD</name>
        <dbReference type="ChEBI" id="CHEBI:57692"/>
    </cofactor>
</comment>
<dbReference type="InterPro" id="IPR016164">
    <property type="entry name" value="FAD-linked_Oxase-like_C"/>
</dbReference>
<evidence type="ECO:0000256" key="4">
    <source>
        <dbReference type="ARBA" id="ARBA00022827"/>
    </source>
</evidence>
<proteinExistence type="inferred from homology"/>
<dbReference type="InterPro" id="IPR016166">
    <property type="entry name" value="FAD-bd_PCMH"/>
</dbReference>
<evidence type="ECO:0000256" key="3">
    <source>
        <dbReference type="ARBA" id="ARBA00022630"/>
    </source>
</evidence>
<dbReference type="InterPro" id="IPR036318">
    <property type="entry name" value="FAD-bd_PCMH-like_sf"/>
</dbReference>
<dbReference type="SUPFAM" id="SSF56176">
    <property type="entry name" value="FAD-binding/transporter-associated domain-like"/>
    <property type="match status" value="1"/>
</dbReference>
<feature type="domain" description="FAD-binding PCMH-type" evidence="5">
    <location>
        <begin position="40"/>
        <end position="221"/>
    </location>
</feature>
<dbReference type="GO" id="GO:0071949">
    <property type="term" value="F:FAD binding"/>
    <property type="evidence" value="ECO:0007669"/>
    <property type="project" value="InterPro"/>
</dbReference>
<dbReference type="PANTHER" id="PTHR43716:SF2">
    <property type="entry name" value="BLL6224 PROTEIN"/>
    <property type="match status" value="1"/>
</dbReference>
<evidence type="ECO:0000256" key="2">
    <source>
        <dbReference type="ARBA" id="ARBA00008000"/>
    </source>
</evidence>
<dbReference type="InterPro" id="IPR006094">
    <property type="entry name" value="Oxid_FAD_bind_N"/>
</dbReference>
<evidence type="ECO:0000313" key="6">
    <source>
        <dbReference type="EMBL" id="EYD77822.1"/>
    </source>
</evidence>
<dbReference type="Gene3D" id="3.30.70.2190">
    <property type="match status" value="1"/>
</dbReference>
<dbReference type="InterPro" id="IPR004113">
    <property type="entry name" value="FAD-bd_oxidored_4_C"/>
</dbReference>
<dbReference type="InterPro" id="IPR016169">
    <property type="entry name" value="FAD-bd_PCMH_sub2"/>
</dbReference>
<dbReference type="Proteomes" id="UP000019666">
    <property type="component" value="Unassembled WGS sequence"/>
</dbReference>
<dbReference type="HOGENOM" id="CLU_017779_4_1_5"/>
<name>A0A017HTI1_9RHOB</name>
<dbReference type="PATRIC" id="fig|442562.3.peg.548"/>
<keyword evidence="4" id="KW-0274">FAD</keyword>
<dbReference type="Pfam" id="PF02913">
    <property type="entry name" value="FAD-oxidase_C"/>
    <property type="match status" value="1"/>
</dbReference>